<dbReference type="InterPro" id="IPR008030">
    <property type="entry name" value="NmrA-like"/>
</dbReference>
<evidence type="ECO:0000259" key="3">
    <source>
        <dbReference type="Pfam" id="PF13460"/>
    </source>
</evidence>
<feature type="domain" description="NmrA-like" evidence="2">
    <location>
        <begin position="13"/>
        <end position="69"/>
    </location>
</feature>
<dbReference type="PANTHER" id="PTHR43355:SF2">
    <property type="entry name" value="FLAVIN REDUCTASE (NADPH)"/>
    <property type="match status" value="1"/>
</dbReference>
<dbReference type="InterPro" id="IPR036291">
    <property type="entry name" value="NAD(P)-bd_dom_sf"/>
</dbReference>
<dbReference type="PANTHER" id="PTHR43355">
    <property type="entry name" value="FLAVIN REDUCTASE (NADPH)"/>
    <property type="match status" value="1"/>
</dbReference>
<dbReference type="EMBL" id="BOMY01000023">
    <property type="protein sequence ID" value="GIF20916.1"/>
    <property type="molecule type" value="Genomic_DNA"/>
</dbReference>
<dbReference type="AlphaFoldDB" id="A0A919TST9"/>
<reference evidence="4" key="1">
    <citation type="submission" date="2021-01" db="EMBL/GenBank/DDBJ databases">
        <title>Whole genome shotgun sequence of Actinoplanes tereljensis NBRC 105297.</title>
        <authorList>
            <person name="Komaki H."/>
            <person name="Tamura T."/>
        </authorList>
    </citation>
    <scope>NUCLEOTIDE SEQUENCE</scope>
    <source>
        <strain evidence="4">NBRC 105297</strain>
    </source>
</reference>
<sequence>MTGTPDVTVPAMTTSIAVFGAGGRAGRHIVAEATARGHRVVAVVRDPTRHPGLTARNVAVVPGDTHDAAHHPGLTAPDPSGVPGDSHDPAHHPRPTAPGPSGVPGDSHDPAHHPRPTAPGPSGVRGDTRDPARQSGLGASNVSVVAGDARDPASVADAAAGCAAVVSAVTPFSAPPASFDGFDTGWYAQVADALLAAKPARLIVVGLFATLRTRPDGPRVLDDPALFPVALRPFALAHAAGLQRLAESDADWLLLAPPPGLSTEASPTGTYRLGDDTAEEQSSPLAYADLARAVIDQIERPTRRRQQVAIHAA</sequence>
<dbReference type="InterPro" id="IPR051606">
    <property type="entry name" value="Polyketide_Oxido-like"/>
</dbReference>
<dbReference type="Gene3D" id="3.40.50.720">
    <property type="entry name" value="NAD(P)-binding Rossmann-like Domain"/>
    <property type="match status" value="2"/>
</dbReference>
<proteinExistence type="predicted"/>
<dbReference type="InterPro" id="IPR016040">
    <property type="entry name" value="NAD(P)-bd_dom"/>
</dbReference>
<feature type="region of interest" description="Disordered" evidence="1">
    <location>
        <begin position="63"/>
        <end position="144"/>
    </location>
</feature>
<accession>A0A919TST9</accession>
<feature type="domain" description="NAD(P)-binding" evidence="3">
    <location>
        <begin position="128"/>
        <end position="301"/>
    </location>
</feature>
<dbReference type="SUPFAM" id="SSF51735">
    <property type="entry name" value="NAD(P)-binding Rossmann-fold domains"/>
    <property type="match status" value="2"/>
</dbReference>
<name>A0A919TST9_9ACTN</name>
<dbReference type="Pfam" id="PF05368">
    <property type="entry name" value="NmrA"/>
    <property type="match status" value="1"/>
</dbReference>
<keyword evidence="5" id="KW-1185">Reference proteome</keyword>
<evidence type="ECO:0000313" key="5">
    <source>
        <dbReference type="Proteomes" id="UP000623608"/>
    </source>
</evidence>
<evidence type="ECO:0000313" key="4">
    <source>
        <dbReference type="EMBL" id="GIF20916.1"/>
    </source>
</evidence>
<dbReference type="Pfam" id="PF13460">
    <property type="entry name" value="NAD_binding_10"/>
    <property type="match status" value="1"/>
</dbReference>
<evidence type="ECO:0000256" key="1">
    <source>
        <dbReference type="SAM" id="MobiDB-lite"/>
    </source>
</evidence>
<evidence type="ECO:0000259" key="2">
    <source>
        <dbReference type="Pfam" id="PF05368"/>
    </source>
</evidence>
<organism evidence="4 5">
    <name type="scientific">Paractinoplanes tereljensis</name>
    <dbReference type="NCBI Taxonomy" id="571912"/>
    <lineage>
        <taxon>Bacteria</taxon>
        <taxon>Bacillati</taxon>
        <taxon>Actinomycetota</taxon>
        <taxon>Actinomycetes</taxon>
        <taxon>Micromonosporales</taxon>
        <taxon>Micromonosporaceae</taxon>
        <taxon>Paractinoplanes</taxon>
    </lineage>
</organism>
<protein>
    <recommendedName>
        <fullName evidence="6">NAD(P)-binding domain-containing protein</fullName>
    </recommendedName>
</protein>
<evidence type="ECO:0008006" key="6">
    <source>
        <dbReference type="Google" id="ProtNLM"/>
    </source>
</evidence>
<gene>
    <name evidence="4" type="ORF">Ate02nite_36460</name>
</gene>
<comment type="caution">
    <text evidence="4">The sequence shown here is derived from an EMBL/GenBank/DDBJ whole genome shotgun (WGS) entry which is preliminary data.</text>
</comment>
<dbReference type="Proteomes" id="UP000623608">
    <property type="component" value="Unassembled WGS sequence"/>
</dbReference>
<dbReference type="GO" id="GO:0016646">
    <property type="term" value="F:oxidoreductase activity, acting on the CH-NH group of donors, NAD or NADP as acceptor"/>
    <property type="evidence" value="ECO:0007669"/>
    <property type="project" value="TreeGrafter"/>
</dbReference>